<evidence type="ECO:0000256" key="1">
    <source>
        <dbReference type="ARBA" id="ARBA00022737"/>
    </source>
</evidence>
<feature type="repeat" description="TPR" evidence="3">
    <location>
        <begin position="124"/>
        <end position="157"/>
    </location>
</feature>
<dbReference type="InterPro" id="IPR011990">
    <property type="entry name" value="TPR-like_helical_dom_sf"/>
</dbReference>
<keyword evidence="5" id="KW-1185">Reference proteome</keyword>
<name>A0A3E1EUC3_9FLAO</name>
<dbReference type="Pfam" id="PF13432">
    <property type="entry name" value="TPR_16"/>
    <property type="match status" value="1"/>
</dbReference>
<dbReference type="Proteomes" id="UP000257127">
    <property type="component" value="Unassembled WGS sequence"/>
</dbReference>
<evidence type="ECO:0000313" key="5">
    <source>
        <dbReference type="Proteomes" id="UP000257127"/>
    </source>
</evidence>
<dbReference type="AlphaFoldDB" id="A0A3E1EUC3"/>
<protein>
    <submittedName>
        <fullName evidence="4">Tetratricopeptide repeat protein</fullName>
    </submittedName>
</protein>
<evidence type="ECO:0000313" key="4">
    <source>
        <dbReference type="EMBL" id="RFC53083.1"/>
    </source>
</evidence>
<gene>
    <name evidence="4" type="ORF">DXU93_14905</name>
</gene>
<dbReference type="SMART" id="SM00028">
    <property type="entry name" value="TPR"/>
    <property type="match status" value="4"/>
</dbReference>
<feature type="repeat" description="TPR" evidence="3">
    <location>
        <begin position="56"/>
        <end position="89"/>
    </location>
</feature>
<dbReference type="InterPro" id="IPR050498">
    <property type="entry name" value="Ycf3"/>
</dbReference>
<dbReference type="OrthoDB" id="965869at2"/>
<comment type="caution">
    <text evidence="4">The sequence shown here is derived from an EMBL/GenBank/DDBJ whole genome shotgun (WGS) entry which is preliminary data.</text>
</comment>
<proteinExistence type="predicted"/>
<dbReference type="PROSITE" id="PS51257">
    <property type="entry name" value="PROKAR_LIPOPROTEIN"/>
    <property type="match status" value="1"/>
</dbReference>
<keyword evidence="2 3" id="KW-0802">TPR repeat</keyword>
<dbReference type="PROSITE" id="PS50005">
    <property type="entry name" value="TPR"/>
    <property type="match status" value="3"/>
</dbReference>
<feature type="repeat" description="TPR" evidence="3">
    <location>
        <begin position="90"/>
        <end position="123"/>
    </location>
</feature>
<sequence length="211" mass="24916">MRHIALISIIISLFSCSNDTEGHCFCDEALSYFNKGNFIKAKELYFESLRIDSSDYIAYNGIGRCFYESGSTDSAIYYYTKSIEFNQSYRQAYHNRGLCYRRLEDYEKALPDFNKSVKLDQNHYYSIFNRGICYRYLGKYELAKNDFDRAIEINPQNSDAYISRAILTMEESGDFQNYKAIEDWIKVLELNDSVPENIKKELEELIRYQKN</sequence>
<dbReference type="PANTHER" id="PTHR44858">
    <property type="entry name" value="TETRATRICOPEPTIDE REPEAT PROTEIN 6"/>
    <property type="match status" value="1"/>
</dbReference>
<dbReference type="InterPro" id="IPR019734">
    <property type="entry name" value="TPR_rpt"/>
</dbReference>
<evidence type="ECO:0000256" key="2">
    <source>
        <dbReference type="ARBA" id="ARBA00022803"/>
    </source>
</evidence>
<evidence type="ECO:0000256" key="3">
    <source>
        <dbReference type="PROSITE-ProRule" id="PRU00339"/>
    </source>
</evidence>
<dbReference type="Gene3D" id="1.25.40.10">
    <property type="entry name" value="Tetratricopeptide repeat domain"/>
    <property type="match status" value="2"/>
</dbReference>
<dbReference type="PANTHER" id="PTHR44858:SF1">
    <property type="entry name" value="UDP-N-ACETYLGLUCOSAMINE--PEPTIDE N-ACETYLGLUCOSAMINYLTRANSFERASE SPINDLY-RELATED"/>
    <property type="match status" value="1"/>
</dbReference>
<dbReference type="SUPFAM" id="SSF48452">
    <property type="entry name" value="TPR-like"/>
    <property type="match status" value="1"/>
</dbReference>
<dbReference type="EMBL" id="QURB01000020">
    <property type="protein sequence ID" value="RFC53083.1"/>
    <property type="molecule type" value="Genomic_DNA"/>
</dbReference>
<dbReference type="PROSITE" id="PS50293">
    <property type="entry name" value="TPR_REGION"/>
    <property type="match status" value="2"/>
</dbReference>
<reference evidence="4 5" key="1">
    <citation type="submission" date="2018-08" db="EMBL/GenBank/DDBJ databases">
        <title>The draft genome squence of Brumimicrobium sp. N62.</title>
        <authorList>
            <person name="Du Z.-J."/>
            <person name="Luo H.-R."/>
        </authorList>
    </citation>
    <scope>NUCLEOTIDE SEQUENCE [LARGE SCALE GENOMIC DNA]</scope>
    <source>
        <strain evidence="4 5">N62</strain>
    </source>
</reference>
<accession>A0A3E1EUC3</accession>
<keyword evidence="1" id="KW-0677">Repeat</keyword>
<dbReference type="GO" id="GO:0009279">
    <property type="term" value="C:cell outer membrane"/>
    <property type="evidence" value="ECO:0007669"/>
    <property type="project" value="TreeGrafter"/>
</dbReference>
<dbReference type="GO" id="GO:0046813">
    <property type="term" value="P:receptor-mediated virion attachment to host cell"/>
    <property type="evidence" value="ECO:0007669"/>
    <property type="project" value="TreeGrafter"/>
</dbReference>
<dbReference type="Pfam" id="PF00515">
    <property type="entry name" value="TPR_1"/>
    <property type="match status" value="2"/>
</dbReference>
<organism evidence="4 5">
    <name type="scientific">Brumimicrobium aurantiacum</name>
    <dbReference type="NCBI Taxonomy" id="1737063"/>
    <lineage>
        <taxon>Bacteria</taxon>
        <taxon>Pseudomonadati</taxon>
        <taxon>Bacteroidota</taxon>
        <taxon>Flavobacteriia</taxon>
        <taxon>Flavobacteriales</taxon>
        <taxon>Crocinitomicaceae</taxon>
        <taxon>Brumimicrobium</taxon>
    </lineage>
</organism>
<dbReference type="RefSeq" id="WP_116882099.1">
    <property type="nucleotide sequence ID" value="NZ_QURB01000020.1"/>
</dbReference>